<dbReference type="PROSITE" id="PS51379">
    <property type="entry name" value="4FE4S_FER_2"/>
    <property type="match status" value="2"/>
</dbReference>
<dbReference type="InterPro" id="IPR017896">
    <property type="entry name" value="4Fe4S_Fe-S-bd"/>
</dbReference>
<dbReference type="Gene3D" id="3.30.70.20">
    <property type="match status" value="1"/>
</dbReference>
<dbReference type="InterPro" id="IPR026816">
    <property type="entry name" value="Flavodoxin_dom"/>
</dbReference>
<organism evidence="8 9">
    <name type="scientific">Succiniclasticum ruminis DSM 9236</name>
    <dbReference type="NCBI Taxonomy" id="1123323"/>
    <lineage>
        <taxon>Bacteria</taxon>
        <taxon>Bacillati</taxon>
        <taxon>Bacillota</taxon>
        <taxon>Negativicutes</taxon>
        <taxon>Acidaminococcales</taxon>
        <taxon>Acidaminococcaceae</taxon>
        <taxon>Succiniclasticum</taxon>
    </lineage>
</organism>
<accession>A0A1I1Z449</accession>
<dbReference type="InterPro" id="IPR017900">
    <property type="entry name" value="4Fe4S_Fe_S_CS"/>
</dbReference>
<keyword evidence="4" id="KW-0479">Metal-binding</keyword>
<dbReference type="PROSITE" id="PS00198">
    <property type="entry name" value="4FE4S_FER_1"/>
    <property type="match status" value="2"/>
</dbReference>
<comment type="function">
    <text evidence="2">Ferredoxins are iron-sulfur proteins that transfer electrons in a wide variety of metabolic reactions.</text>
</comment>
<dbReference type="NCBIfam" id="NF038196">
    <property type="entry name" value="ferrodoxin_EFR1"/>
    <property type="match status" value="1"/>
</dbReference>
<evidence type="ECO:0000256" key="4">
    <source>
        <dbReference type="ARBA" id="ARBA00022723"/>
    </source>
</evidence>
<protein>
    <submittedName>
        <fullName evidence="8">4Fe-4S dicluster domain-containing protein</fullName>
    </submittedName>
</protein>
<gene>
    <name evidence="8" type="ORF">SAMN05216245_103122</name>
</gene>
<dbReference type="PANTHER" id="PTHR24960:SF79">
    <property type="entry name" value="PHOTOSYSTEM I IRON-SULFUR CENTER"/>
    <property type="match status" value="1"/>
</dbReference>
<dbReference type="SUPFAM" id="SSF52218">
    <property type="entry name" value="Flavoproteins"/>
    <property type="match status" value="1"/>
</dbReference>
<dbReference type="STRING" id="1123323.SAMN05216245_103122"/>
<reference evidence="8 9" key="1">
    <citation type="submission" date="2016-10" db="EMBL/GenBank/DDBJ databases">
        <authorList>
            <person name="de Groot N.N."/>
        </authorList>
    </citation>
    <scope>NUCLEOTIDE SEQUENCE [LARGE SCALE GENOMIC DNA]</scope>
    <source>
        <strain evidence="8 9">DSM 9236</strain>
    </source>
</reference>
<keyword evidence="9" id="KW-1185">Reference proteome</keyword>
<dbReference type="Pfam" id="PF12724">
    <property type="entry name" value="Flavodoxin_5"/>
    <property type="match status" value="1"/>
</dbReference>
<evidence type="ECO:0000256" key="3">
    <source>
        <dbReference type="ARBA" id="ARBA00022485"/>
    </source>
</evidence>
<dbReference type="PANTHER" id="PTHR24960">
    <property type="entry name" value="PHOTOSYSTEM I IRON-SULFUR CENTER-RELATED"/>
    <property type="match status" value="1"/>
</dbReference>
<evidence type="ECO:0000256" key="1">
    <source>
        <dbReference type="ARBA" id="ARBA00001966"/>
    </source>
</evidence>
<keyword evidence="3" id="KW-0004">4Fe-4S</keyword>
<dbReference type="Gene3D" id="3.40.50.360">
    <property type="match status" value="1"/>
</dbReference>
<dbReference type="GO" id="GO:0046872">
    <property type="term" value="F:metal ion binding"/>
    <property type="evidence" value="ECO:0007669"/>
    <property type="project" value="UniProtKB-KW"/>
</dbReference>
<name>A0A1I1Z449_9FIRM</name>
<dbReference type="Proteomes" id="UP000198896">
    <property type="component" value="Unassembled WGS sequence"/>
</dbReference>
<evidence type="ECO:0000313" key="9">
    <source>
        <dbReference type="Proteomes" id="UP000198896"/>
    </source>
</evidence>
<evidence type="ECO:0000256" key="6">
    <source>
        <dbReference type="ARBA" id="ARBA00023014"/>
    </source>
</evidence>
<dbReference type="InterPro" id="IPR050157">
    <property type="entry name" value="PSI_iron-sulfur_center"/>
</dbReference>
<dbReference type="InterPro" id="IPR029039">
    <property type="entry name" value="Flavoprotein-like_sf"/>
</dbReference>
<dbReference type="AlphaFoldDB" id="A0A1I1Z449"/>
<dbReference type="SUPFAM" id="SSF54862">
    <property type="entry name" value="4Fe-4S ferredoxins"/>
    <property type="match status" value="1"/>
</dbReference>
<dbReference type="GO" id="GO:0051539">
    <property type="term" value="F:4 iron, 4 sulfur cluster binding"/>
    <property type="evidence" value="ECO:0007669"/>
    <property type="project" value="UniProtKB-KW"/>
</dbReference>
<comment type="cofactor">
    <cofactor evidence="1">
        <name>[4Fe-4S] cluster</name>
        <dbReference type="ChEBI" id="CHEBI:49883"/>
    </cofactor>
</comment>
<evidence type="ECO:0000256" key="5">
    <source>
        <dbReference type="ARBA" id="ARBA00023004"/>
    </source>
</evidence>
<proteinExistence type="predicted"/>
<dbReference type="RefSeq" id="WP_093912953.1">
    <property type="nucleotide sequence ID" value="NZ_FONL01000003.1"/>
</dbReference>
<dbReference type="InterPro" id="IPR047964">
    <property type="entry name" value="EFR1-like"/>
</dbReference>
<feature type="domain" description="4Fe-4S ferredoxin-type" evidence="7">
    <location>
        <begin position="210"/>
        <end position="235"/>
    </location>
</feature>
<evidence type="ECO:0000256" key="2">
    <source>
        <dbReference type="ARBA" id="ARBA00003532"/>
    </source>
</evidence>
<evidence type="ECO:0000313" key="8">
    <source>
        <dbReference type="EMBL" id="SFE26018.1"/>
    </source>
</evidence>
<keyword evidence="6" id="KW-0411">Iron-sulfur</keyword>
<dbReference type="Pfam" id="PF13237">
    <property type="entry name" value="Fer4_10"/>
    <property type="match status" value="1"/>
</dbReference>
<dbReference type="OrthoDB" id="9813995at2"/>
<sequence>MIIYFSGTGNSYSVAEKLAVALNDRAVPLIRLQEEPDAFDLTKETKIGIVFPVYFGDIPQPLEDYLKTAALNPSTYFYGVATCGGSFGVSLYHLREILKSRSCKLSYGRVCYMIANSTATWKKEVSYDYRKLDGEAKVVKETVQAVTDRKVDTSLMKPSLVGKIMASGFVKKLGMKRFAVSVDPDHCVGCGICVRICPAHNITVQNQKAVTGSHCAHCMACVHACPHGGMLVNGHKIKKENQYRHPEVEMKDLFLR</sequence>
<feature type="domain" description="4Fe-4S ferredoxin-type" evidence="7">
    <location>
        <begin position="178"/>
        <end position="207"/>
    </location>
</feature>
<dbReference type="EMBL" id="FONL01000003">
    <property type="protein sequence ID" value="SFE26018.1"/>
    <property type="molecule type" value="Genomic_DNA"/>
</dbReference>
<evidence type="ECO:0000259" key="7">
    <source>
        <dbReference type="PROSITE" id="PS51379"/>
    </source>
</evidence>
<keyword evidence="5" id="KW-0408">Iron</keyword>